<dbReference type="OrthoDB" id="1268508at2"/>
<name>A0A5B2U9F1_9FLAO</name>
<evidence type="ECO:0000313" key="3">
    <source>
        <dbReference type="Proteomes" id="UP000323082"/>
    </source>
</evidence>
<sequence>MKTKLIIFTAVVAVLLCACSDRDEEVRKEAIESVKNSNQKFKLNKSGIDSRDAEPQTINDSIIVKSGNATMADDPDTNLDPGNEGDPKDVPPRK</sequence>
<gene>
    <name evidence="2" type="ORF">FW780_01945</name>
</gene>
<organism evidence="2 3">
    <name type="scientific">Chryseobacterium sediminis</name>
    <dbReference type="NCBI Taxonomy" id="1679494"/>
    <lineage>
        <taxon>Bacteria</taxon>
        <taxon>Pseudomonadati</taxon>
        <taxon>Bacteroidota</taxon>
        <taxon>Flavobacteriia</taxon>
        <taxon>Flavobacteriales</taxon>
        <taxon>Weeksellaceae</taxon>
        <taxon>Chryseobacterium group</taxon>
        <taxon>Chryseobacterium</taxon>
    </lineage>
</organism>
<dbReference type="AlphaFoldDB" id="A0A5B2U9F1"/>
<dbReference type="Proteomes" id="UP000323082">
    <property type="component" value="Unassembled WGS sequence"/>
</dbReference>
<comment type="caution">
    <text evidence="2">The sequence shown here is derived from an EMBL/GenBank/DDBJ whole genome shotgun (WGS) entry which is preliminary data.</text>
</comment>
<dbReference type="EMBL" id="VUNZ01000001">
    <property type="protein sequence ID" value="KAA2222987.1"/>
    <property type="molecule type" value="Genomic_DNA"/>
</dbReference>
<dbReference type="PROSITE" id="PS51257">
    <property type="entry name" value="PROKAR_LIPOPROTEIN"/>
    <property type="match status" value="1"/>
</dbReference>
<protein>
    <recommendedName>
        <fullName evidence="4">Lipoprotein</fullName>
    </recommendedName>
</protein>
<feature type="region of interest" description="Disordered" evidence="1">
    <location>
        <begin position="63"/>
        <end position="94"/>
    </location>
</feature>
<evidence type="ECO:0000313" key="2">
    <source>
        <dbReference type="EMBL" id="KAA2222987.1"/>
    </source>
</evidence>
<dbReference type="RefSeq" id="WP_149831951.1">
    <property type="nucleotide sequence ID" value="NZ_VUNZ01000001.1"/>
</dbReference>
<feature type="compositionally biased region" description="Basic and acidic residues" evidence="1">
    <location>
        <begin position="85"/>
        <end position="94"/>
    </location>
</feature>
<proteinExistence type="predicted"/>
<reference evidence="2 3" key="1">
    <citation type="journal article" date="2015" name="Int. J. Syst. Evol. Microbiol.">
        <title>Chryseobacterium sediminis sp. nov., isolated from a river sediment.</title>
        <authorList>
            <person name="Kampfer P."/>
            <person name="Busse H.J."/>
            <person name="McInroy J.A."/>
            <person name="Glaeser S.P."/>
        </authorList>
    </citation>
    <scope>NUCLEOTIDE SEQUENCE [LARGE SCALE GENOMIC DNA]</scope>
    <source>
        <strain evidence="2 3">IMT-174</strain>
    </source>
</reference>
<accession>A0A5B2U9F1</accession>
<evidence type="ECO:0000256" key="1">
    <source>
        <dbReference type="SAM" id="MobiDB-lite"/>
    </source>
</evidence>
<evidence type="ECO:0008006" key="4">
    <source>
        <dbReference type="Google" id="ProtNLM"/>
    </source>
</evidence>